<dbReference type="InterPro" id="IPR032033">
    <property type="entry name" value="Cytochrome_P460"/>
</dbReference>
<dbReference type="EMBL" id="JACHEB010000002">
    <property type="protein sequence ID" value="MBB5327522.1"/>
    <property type="molecule type" value="Genomic_DNA"/>
</dbReference>
<dbReference type="AlphaFoldDB" id="A0A9X0QBX4"/>
<reference evidence="2 3" key="1">
    <citation type="submission" date="2020-08" db="EMBL/GenBank/DDBJ databases">
        <title>Genomic Encyclopedia of Type Strains, Phase IV (KMG-V): Genome sequencing to study the core and pangenomes of soil and plant-associated prokaryotes.</title>
        <authorList>
            <person name="Whitman W."/>
        </authorList>
    </citation>
    <scope>NUCLEOTIDE SEQUENCE [LARGE SCALE GENOMIC DNA]</scope>
    <source>
        <strain evidence="2 3">X5P2</strain>
    </source>
</reference>
<dbReference type="SUPFAM" id="SSF46626">
    <property type="entry name" value="Cytochrome c"/>
    <property type="match status" value="1"/>
</dbReference>
<gene>
    <name evidence="2" type="ORF">HDF14_001127</name>
</gene>
<evidence type="ECO:0000313" key="2">
    <source>
        <dbReference type="EMBL" id="MBB5327522.1"/>
    </source>
</evidence>
<dbReference type="InterPro" id="IPR036909">
    <property type="entry name" value="Cyt_c-like_dom_sf"/>
</dbReference>
<sequence length="77" mass="8350">MGLEAHVKDTARFKGGWGFFEIQGATPAKQILYTAACYACHEAHGAADTTFVQFYPTLLPIAARLGTLNPAYVAEMK</sequence>
<protein>
    <submittedName>
        <fullName evidence="2">Cytochrome c553</fullName>
    </submittedName>
</protein>
<evidence type="ECO:0000259" key="1">
    <source>
        <dbReference type="Pfam" id="PF16694"/>
    </source>
</evidence>
<dbReference type="Proteomes" id="UP000535182">
    <property type="component" value="Unassembled WGS sequence"/>
</dbReference>
<dbReference type="Gene3D" id="3.50.70.20">
    <property type="entry name" value="Cytochrome P460"/>
    <property type="match status" value="1"/>
</dbReference>
<proteinExistence type="predicted"/>
<organism evidence="2 3">
    <name type="scientific">Tunturiibacter gelidiferens</name>
    <dbReference type="NCBI Taxonomy" id="3069689"/>
    <lineage>
        <taxon>Bacteria</taxon>
        <taxon>Pseudomonadati</taxon>
        <taxon>Acidobacteriota</taxon>
        <taxon>Terriglobia</taxon>
        <taxon>Terriglobales</taxon>
        <taxon>Acidobacteriaceae</taxon>
        <taxon>Tunturiibacter</taxon>
    </lineage>
</organism>
<dbReference type="Pfam" id="PF16694">
    <property type="entry name" value="Cytochrome_P460"/>
    <property type="match status" value="1"/>
</dbReference>
<feature type="domain" description="Cytochrome P460" evidence="1">
    <location>
        <begin position="2"/>
        <end position="51"/>
    </location>
</feature>
<dbReference type="GO" id="GO:0009055">
    <property type="term" value="F:electron transfer activity"/>
    <property type="evidence" value="ECO:0007669"/>
    <property type="project" value="InterPro"/>
</dbReference>
<dbReference type="InterPro" id="IPR038142">
    <property type="entry name" value="Cytochrome_P460_sp"/>
</dbReference>
<comment type="caution">
    <text evidence="2">The sequence shown here is derived from an EMBL/GenBank/DDBJ whole genome shotgun (WGS) entry which is preliminary data.</text>
</comment>
<keyword evidence="3" id="KW-1185">Reference proteome</keyword>
<dbReference type="GO" id="GO:0020037">
    <property type="term" value="F:heme binding"/>
    <property type="evidence" value="ECO:0007669"/>
    <property type="project" value="InterPro"/>
</dbReference>
<name>A0A9X0QBX4_9BACT</name>
<evidence type="ECO:0000313" key="3">
    <source>
        <dbReference type="Proteomes" id="UP000535182"/>
    </source>
</evidence>
<accession>A0A9X0QBX4</accession>